<organism evidence="4 5">
    <name type="scientific">Candidatus Magasanikbacteria bacterium GW2011_GWA2_46_17</name>
    <dbReference type="NCBI Taxonomy" id="1619042"/>
    <lineage>
        <taxon>Bacteria</taxon>
        <taxon>Candidatus Magasanikiibacteriota</taxon>
    </lineage>
</organism>
<evidence type="ECO:0000256" key="2">
    <source>
        <dbReference type="SAM" id="MobiDB-lite"/>
    </source>
</evidence>
<evidence type="ECO:0000256" key="3">
    <source>
        <dbReference type="SAM" id="Phobius"/>
    </source>
</evidence>
<feature type="transmembrane region" description="Helical" evidence="3">
    <location>
        <begin position="120"/>
        <end position="142"/>
    </location>
</feature>
<keyword evidence="3" id="KW-0472">Membrane</keyword>
<feature type="transmembrane region" description="Helical" evidence="3">
    <location>
        <begin position="175"/>
        <end position="194"/>
    </location>
</feature>
<evidence type="ECO:0000256" key="1">
    <source>
        <dbReference type="SAM" id="Coils"/>
    </source>
</evidence>
<feature type="transmembrane region" description="Helical" evidence="3">
    <location>
        <begin position="325"/>
        <end position="349"/>
    </location>
</feature>
<feature type="coiled-coil region" evidence="1">
    <location>
        <begin position="657"/>
        <end position="690"/>
    </location>
</feature>
<feature type="transmembrane region" description="Helical" evidence="3">
    <location>
        <begin position="356"/>
        <end position="375"/>
    </location>
</feature>
<protein>
    <submittedName>
        <fullName evidence="4">Uncharacterized protein</fullName>
    </submittedName>
</protein>
<keyword evidence="1" id="KW-0175">Coiled coil</keyword>
<sequence length="1167" mass="128563">MMKRMKKFYPKILLFVLLLAVVFSPVFGVQKTEAQALEPLTGAPVTGLDLGDPFAGPSTVPANYVEQNPAQIPANTVTQGTDSPGAGAAKDAEKREPPKPPINASCIGFIPPSFSLDACAALIINFVMWIVSWFLYLAGFIFDQSMQFTLNISELMKSIPVVDIGWKIFRDLANVFFIFILLWIALSTILGLNSGKTKELIVHLVVVALLMNFSLFITKTIIDGSNIIALHFYNLIVNSQTTGANQIMTPQGSMSGAFMEGLKIQTLYDSRAIGEPGKERAGWGTRLKNAAINTVAGTITGSPVAGVVAGVATLAGGNVINWGKIILIGIFGSALMLIAAYVFLVGAVLMLIRAVVLMFVMMLSPLAFLAFAMPFAEKFVDPWKEALIKQCIFAPAFMTLSYVVVKTIQSPAFKGVTSITMGEASLATAFTTGAGEGITLIINFLLVIGLMLGCILVAKKLEVHGLEFAKTVGAKGAMWVASGRFITTTAGVVGYGFKGVSKSIQGFQQMPDTLKGWKDKGKAGYDKAKDALQNLPNTIEGGATKVGKMASNVLDRMDAYKAEKQRIMSGPGTDAEKKIALGAMNRRIIGEKLTAASSKASAFGAAVNMGAESLSKKFNVSEINKKFARSWFGTTELGNLIREQTTGRAVHAKFGGEESLEESYEASEKLKDKAQEVQRAEAVRKAAEASEHAVKMNKKEELLKRKPAVLPNKPDGTIMTEDEWLAHMKDEFEPERKRLLNAVQSAVVRLSSTGLVHLQEDVIKTVIPHATEKQVDELIKSTEGGWTQHDKEEFLEAYFMKLKDDGETCQAELEAFDEKLKAYEQKVRAGYFAIDSATGKVKKDKRGWAIVDGATIDATTGNASAAEEIPEYQQTEAFRAVYSKTRRFMSLKGFELLNITKFHFSDATRDRLAREGRNVDEGNLLRAVPAIGKIMKWSTSQDIRDPNKTSNFTDQERIDIRSIKDAELVELLTEMREMTDSAGKFMYRNTDDERATALQTGDFSKLTKDNMWEDRLREFLRGRAPVESANTPGSMRKNYEYARFMGAEALREFAKKDPIDVTMLLEAAFKAFKENEEGKRMMTFETKQLIKDLIQTKEGWKIGQKMRNVEFQQMRENLEEAFRSGKLKQVEFTDWTDSTQRTAALSEGLTDRFSRTVSRGTSTSSTP</sequence>
<keyword evidence="3" id="KW-0812">Transmembrane</keyword>
<dbReference type="AlphaFoldDB" id="A0A0G1R930"/>
<evidence type="ECO:0000313" key="4">
    <source>
        <dbReference type="EMBL" id="KKU26563.1"/>
    </source>
</evidence>
<reference evidence="4 5" key="1">
    <citation type="journal article" date="2015" name="Nature">
        <title>rRNA introns, odd ribosomes, and small enigmatic genomes across a large radiation of phyla.</title>
        <authorList>
            <person name="Brown C.T."/>
            <person name="Hug L.A."/>
            <person name="Thomas B.C."/>
            <person name="Sharon I."/>
            <person name="Castelle C.J."/>
            <person name="Singh A."/>
            <person name="Wilkins M.J."/>
            <person name="Williams K.H."/>
            <person name="Banfield J.F."/>
        </authorList>
    </citation>
    <scope>NUCLEOTIDE SEQUENCE [LARGE SCALE GENOMIC DNA]</scope>
</reference>
<keyword evidence="3" id="KW-1133">Transmembrane helix</keyword>
<evidence type="ECO:0000313" key="5">
    <source>
        <dbReference type="Proteomes" id="UP000034175"/>
    </source>
</evidence>
<feature type="transmembrane region" description="Helical" evidence="3">
    <location>
        <begin position="200"/>
        <end position="218"/>
    </location>
</feature>
<feature type="transmembrane region" description="Helical" evidence="3">
    <location>
        <begin position="437"/>
        <end position="458"/>
    </location>
</feature>
<dbReference type="Proteomes" id="UP000034175">
    <property type="component" value="Unassembled WGS sequence"/>
</dbReference>
<feature type="transmembrane region" description="Helical" evidence="3">
    <location>
        <begin position="387"/>
        <end position="405"/>
    </location>
</feature>
<gene>
    <name evidence="4" type="ORF">UX39_C0008G0026</name>
</gene>
<comment type="caution">
    <text evidence="4">The sequence shown here is derived from an EMBL/GenBank/DDBJ whole genome shotgun (WGS) entry which is preliminary data.</text>
</comment>
<proteinExistence type="predicted"/>
<dbReference type="EMBL" id="LCMA01000008">
    <property type="protein sequence ID" value="KKU26563.1"/>
    <property type="molecule type" value="Genomic_DNA"/>
</dbReference>
<accession>A0A0G1R930</accession>
<feature type="transmembrane region" description="Helical" evidence="3">
    <location>
        <begin position="290"/>
        <end position="313"/>
    </location>
</feature>
<name>A0A0G1R930_9BACT</name>
<feature type="region of interest" description="Disordered" evidence="2">
    <location>
        <begin position="74"/>
        <end position="99"/>
    </location>
</feature>